<protein>
    <submittedName>
        <fullName evidence="2">Uncharacterized protein</fullName>
    </submittedName>
</protein>
<feature type="region of interest" description="Disordered" evidence="1">
    <location>
        <begin position="1"/>
        <end position="195"/>
    </location>
</feature>
<feature type="compositionally biased region" description="Basic and acidic residues" evidence="1">
    <location>
        <begin position="1"/>
        <end position="24"/>
    </location>
</feature>
<sequence length="195" mass="20294">MSAEGDRRTMGEQERRKAAEKEQYKGTTFDPELHDMGGDIGPASIRGSNAKPGGSPRDEAAPRSGWSRPMGFMAGRDDEQPGTAGSDAGSVAARTDERDHVETVAGPGPSPMPEGFEGPFDDPEDASRRARGPVETGPEDDAPRGTRPQEPPGGHVGADLDWVAGDTDDPDGGSGRTEADDGGYLPGEGTGRPLP</sequence>
<evidence type="ECO:0000256" key="1">
    <source>
        <dbReference type="SAM" id="MobiDB-lite"/>
    </source>
</evidence>
<gene>
    <name evidence="2" type="ORF">ACFOWE_14940</name>
</gene>
<organism evidence="2 3">
    <name type="scientific">Planomonospora corallina</name>
    <dbReference type="NCBI Taxonomy" id="1806052"/>
    <lineage>
        <taxon>Bacteria</taxon>
        <taxon>Bacillati</taxon>
        <taxon>Actinomycetota</taxon>
        <taxon>Actinomycetes</taxon>
        <taxon>Streptosporangiales</taxon>
        <taxon>Streptosporangiaceae</taxon>
        <taxon>Planomonospora</taxon>
    </lineage>
</organism>
<accession>A0ABV8I5W4</accession>
<reference evidence="3" key="1">
    <citation type="journal article" date="2019" name="Int. J. Syst. Evol. Microbiol.">
        <title>The Global Catalogue of Microorganisms (GCM) 10K type strain sequencing project: providing services to taxonomists for standard genome sequencing and annotation.</title>
        <authorList>
            <consortium name="The Broad Institute Genomics Platform"/>
            <consortium name="The Broad Institute Genome Sequencing Center for Infectious Disease"/>
            <person name="Wu L."/>
            <person name="Ma J."/>
        </authorList>
    </citation>
    <scope>NUCLEOTIDE SEQUENCE [LARGE SCALE GENOMIC DNA]</scope>
    <source>
        <strain evidence="3">TBRC 4489</strain>
    </source>
</reference>
<proteinExistence type="predicted"/>
<dbReference type="RefSeq" id="WP_377288026.1">
    <property type="nucleotide sequence ID" value="NZ_JBHSBM010000017.1"/>
</dbReference>
<dbReference type="EMBL" id="JBHSBM010000017">
    <property type="protein sequence ID" value="MFC4059598.1"/>
    <property type="molecule type" value="Genomic_DNA"/>
</dbReference>
<evidence type="ECO:0000313" key="3">
    <source>
        <dbReference type="Proteomes" id="UP001595850"/>
    </source>
</evidence>
<keyword evidence="3" id="KW-1185">Reference proteome</keyword>
<feature type="compositionally biased region" description="Gly residues" evidence="1">
    <location>
        <begin position="184"/>
        <end position="195"/>
    </location>
</feature>
<dbReference type="Proteomes" id="UP001595850">
    <property type="component" value="Unassembled WGS sequence"/>
</dbReference>
<evidence type="ECO:0000313" key="2">
    <source>
        <dbReference type="EMBL" id="MFC4059598.1"/>
    </source>
</evidence>
<name>A0ABV8I5W4_9ACTN</name>
<comment type="caution">
    <text evidence="2">The sequence shown here is derived from an EMBL/GenBank/DDBJ whole genome shotgun (WGS) entry which is preliminary data.</text>
</comment>